<evidence type="ECO:0000256" key="1">
    <source>
        <dbReference type="SAM" id="MobiDB-lite"/>
    </source>
</evidence>
<comment type="caution">
    <text evidence="4">The sequence shown here is derived from an EMBL/GenBank/DDBJ whole genome shotgun (WGS) entry which is preliminary data.</text>
</comment>
<feature type="transmembrane region" description="Helical" evidence="2">
    <location>
        <begin position="164"/>
        <end position="183"/>
    </location>
</feature>
<protein>
    <recommendedName>
        <fullName evidence="3">DUF7937 domain-containing protein</fullName>
    </recommendedName>
</protein>
<evidence type="ECO:0000259" key="3">
    <source>
        <dbReference type="Pfam" id="PF25592"/>
    </source>
</evidence>
<reference evidence="5" key="1">
    <citation type="submission" date="2016-06" db="EMBL/GenBank/DDBJ databases">
        <authorList>
            <person name="Sutton G."/>
            <person name="Brinkac L."/>
            <person name="Sanka R."/>
            <person name="Adams M."/>
            <person name="Lau E."/>
            <person name="Garcia-Basteiro A."/>
            <person name="Lopez-Varela E."/>
            <person name="Palencia S."/>
        </authorList>
    </citation>
    <scope>NUCLEOTIDE SEQUENCE [LARGE SCALE GENOMIC DNA]</scope>
    <source>
        <strain evidence="5">1274684.2</strain>
    </source>
</reference>
<feature type="transmembrane region" description="Helical" evidence="2">
    <location>
        <begin position="104"/>
        <end position="123"/>
    </location>
</feature>
<dbReference type="InterPro" id="IPR057697">
    <property type="entry name" value="DUF7937"/>
</dbReference>
<feature type="transmembrane region" description="Helical" evidence="2">
    <location>
        <begin position="203"/>
        <end position="224"/>
    </location>
</feature>
<feature type="transmembrane region" description="Helical" evidence="2">
    <location>
        <begin position="374"/>
        <end position="398"/>
    </location>
</feature>
<feature type="transmembrane region" description="Helical" evidence="2">
    <location>
        <begin position="281"/>
        <end position="300"/>
    </location>
</feature>
<sequence>MISGARPARGYGEQVIAESTRRWNIGRDVTAVVLLCVAPALPWSLYFGAGIPGSDTRLLAVLAAATVLALGSVAVTYVGPWALLGAHPNPALAGQLRRLLSAPYLLLVLGVVIADVVQTIRYGGSAKPPGGVGPGAWLGVTGALLAGQPVLAGPVRFWRRGARVLGSAAIAGAALSVLFNLYWRVRYALPGSHSAGDFGTQHVGIIVTALVYGLVAWIAVLTASRWILRRDKASQLGVVMLGGATLLAGVLVWALPVGRIIDGFHGIAQNTSTAGVGFEGYLVWVAAAAIFAVAAVRDVSATTWLGATRNTLLLIIVWCLGSALMRVNDLAVAAALDLPRSPYDSAAMASFDVVTAVVAIWLRINLGNRSLPAAALWSVAAVLFGFTIARLVVGIGLAPRLADWQRAEALANPVYGNGLAQQITSTFDVVLCVLALCALGVAIIAGRLALPADDRPKPGGRGAPHIFRSENSTAPSAAGGPKIYRGADDPVGAGTSAPGRLSNTEPG</sequence>
<feature type="transmembrane region" description="Helical" evidence="2">
    <location>
        <begin position="135"/>
        <end position="152"/>
    </location>
</feature>
<dbReference type="EMBL" id="LZMF01000132">
    <property type="protein sequence ID" value="OBK84028.1"/>
    <property type="molecule type" value="Genomic_DNA"/>
</dbReference>
<accession>A0A1A3TMX9</accession>
<evidence type="ECO:0000313" key="5">
    <source>
        <dbReference type="Proteomes" id="UP000093759"/>
    </source>
</evidence>
<feature type="transmembrane region" description="Helical" evidence="2">
    <location>
        <begin position="312"/>
        <end position="336"/>
    </location>
</feature>
<name>A0A1A3TMX9_MYCSD</name>
<dbReference type="Proteomes" id="UP000093759">
    <property type="component" value="Unassembled WGS sequence"/>
</dbReference>
<evidence type="ECO:0000313" key="4">
    <source>
        <dbReference type="EMBL" id="OBK84028.1"/>
    </source>
</evidence>
<feature type="transmembrane region" description="Helical" evidence="2">
    <location>
        <begin position="29"/>
        <end position="46"/>
    </location>
</feature>
<keyword evidence="2" id="KW-0472">Membrane</keyword>
<feature type="region of interest" description="Disordered" evidence="1">
    <location>
        <begin position="454"/>
        <end position="507"/>
    </location>
</feature>
<keyword evidence="2" id="KW-0812">Transmembrane</keyword>
<keyword evidence="2" id="KW-1133">Transmembrane helix</keyword>
<gene>
    <name evidence="4" type="ORF">A5648_10625</name>
</gene>
<dbReference type="Pfam" id="PF25592">
    <property type="entry name" value="DUF7937"/>
    <property type="match status" value="1"/>
</dbReference>
<feature type="transmembrane region" description="Helical" evidence="2">
    <location>
        <begin position="236"/>
        <end position="261"/>
    </location>
</feature>
<feature type="transmembrane region" description="Helical" evidence="2">
    <location>
        <begin position="342"/>
        <end position="362"/>
    </location>
</feature>
<feature type="transmembrane region" description="Helical" evidence="2">
    <location>
        <begin position="427"/>
        <end position="450"/>
    </location>
</feature>
<evidence type="ECO:0000256" key="2">
    <source>
        <dbReference type="SAM" id="Phobius"/>
    </source>
</evidence>
<feature type="domain" description="DUF7937" evidence="3">
    <location>
        <begin position="25"/>
        <end position="445"/>
    </location>
</feature>
<proteinExistence type="predicted"/>
<feature type="transmembrane region" description="Helical" evidence="2">
    <location>
        <begin position="58"/>
        <end position="83"/>
    </location>
</feature>
<organism evidence="4 5">
    <name type="scientific">Mycolicibacter sinensis (strain JDM601)</name>
    <name type="common">Mycobacterium sinense</name>
    <dbReference type="NCBI Taxonomy" id="875328"/>
    <lineage>
        <taxon>Bacteria</taxon>
        <taxon>Bacillati</taxon>
        <taxon>Actinomycetota</taxon>
        <taxon>Actinomycetes</taxon>
        <taxon>Mycobacteriales</taxon>
        <taxon>Mycobacteriaceae</taxon>
        <taxon>Mycolicibacter</taxon>
    </lineage>
</organism>
<dbReference type="AlphaFoldDB" id="A0A1A3TMX9"/>